<keyword evidence="3" id="KW-1185">Reference proteome</keyword>
<dbReference type="Proteomes" id="UP000294820">
    <property type="component" value="Chromosome 1"/>
</dbReference>
<dbReference type="KEGG" id="daq:DAQ1742_00171"/>
<organism evidence="2 3">
    <name type="scientific">Dickeya aquatica</name>
    <dbReference type="NCBI Taxonomy" id="1401087"/>
    <lineage>
        <taxon>Bacteria</taxon>
        <taxon>Pseudomonadati</taxon>
        <taxon>Pseudomonadota</taxon>
        <taxon>Gammaproteobacteria</taxon>
        <taxon>Enterobacterales</taxon>
        <taxon>Pectobacteriaceae</taxon>
        <taxon>Dickeya</taxon>
    </lineage>
</organism>
<dbReference type="AlphaFoldDB" id="A0A375A5M9"/>
<evidence type="ECO:0000313" key="2">
    <source>
        <dbReference type="EMBL" id="SLM61297.1"/>
    </source>
</evidence>
<evidence type="ECO:0000313" key="3">
    <source>
        <dbReference type="Proteomes" id="UP000294820"/>
    </source>
</evidence>
<dbReference type="EMBL" id="LT615367">
    <property type="protein sequence ID" value="SLM61297.1"/>
    <property type="molecule type" value="Genomic_DNA"/>
</dbReference>
<proteinExistence type="predicted"/>
<dbReference type="RefSeq" id="WP_035344992.1">
    <property type="nucleotide sequence ID" value="NZ_LT615367.1"/>
</dbReference>
<evidence type="ECO:0000259" key="1">
    <source>
        <dbReference type="Pfam" id="PF26115"/>
    </source>
</evidence>
<gene>
    <name evidence="2" type="ORF">DAQ1742_00171</name>
</gene>
<sequence>MGELSRYVGEVGENIAKVFFERIGWGASLSDTPLPCIHSDKHALKKGTPRTTHGVDRLFTYISNVEYQAIQNVYISCKNTLKPYPAAPVTTFKKHMNDLITGLECFRRSQLKRDVTSRFKGYSNQIDTGVLFWVSCAKDTYDNVVEKISSCRLDTDYEFGNVFIVDNDVVNFHMKVLNYIETKFTGQYWSYYLSETSMNYADKKLTRKTKILPVEYLNSRFIAFVVENPLLPDDKPKFIIVCKDGFSKNNLEMYIQASREYTSEMTNNYLFVFPDYNKIEHDTDVKQVRMSLPDQLDILFSVDTYNDHGVRGMHNE</sequence>
<name>A0A375A5M9_9GAMM</name>
<accession>A0A375A5M9</accession>
<dbReference type="InterPro" id="IPR058873">
    <property type="entry name" value="PDDEXK_GAPS4"/>
</dbReference>
<dbReference type="Pfam" id="PF26115">
    <property type="entry name" value="PDDEXK_GAPS4"/>
    <property type="match status" value="1"/>
</dbReference>
<feature type="domain" description="GAPS4 PD-(D/E)XK nuclease" evidence="1">
    <location>
        <begin position="1"/>
        <end position="168"/>
    </location>
</feature>
<reference evidence="2 3" key="1">
    <citation type="submission" date="2016-09" db="EMBL/GenBank/DDBJ databases">
        <authorList>
            <person name="Reverchon S."/>
            <person name="Nasser W."/>
            <person name="Leonard S."/>
            <person name="Brochier C."/>
            <person name="Duprey A."/>
        </authorList>
    </citation>
    <scope>NUCLEOTIDE SEQUENCE [LARGE SCALE GENOMIC DNA]</scope>
    <source>
        <strain evidence="2 3">174/2</strain>
    </source>
</reference>
<protein>
    <recommendedName>
        <fullName evidence="1">GAPS4 PD-(D/E)XK nuclease domain-containing protein</fullName>
    </recommendedName>
</protein>